<dbReference type="InterPro" id="IPR008969">
    <property type="entry name" value="CarboxyPept-like_regulatory"/>
</dbReference>
<dbReference type="InterPro" id="IPR039426">
    <property type="entry name" value="TonB-dep_rcpt-like"/>
</dbReference>
<dbReference type="Gene3D" id="2.170.130.10">
    <property type="entry name" value="TonB-dependent receptor, plug domain"/>
    <property type="match status" value="1"/>
</dbReference>
<sequence length="1090" mass="118306">MAVGQLTTATLSGEVQDNTGALVPKAHITAVNTDTGFTQSTDSNDQGAWRIDLLPVGGYRLTIKAEGFKTFAQSGIVLSLGQFATVNAALQIGDTSETISINSDVPLVNVTNSVVGATVQNSEIVNLPIVNRNVYDLLTLVPGVQTNTTSYTLGYPQQTVQINGGVMLGNAGSTSYYMDGGTNMTGLRNTGNTQPNPDAVNEFRVETNNYSAEYGRFPNGVINVITKSGTNAFHGSLFEFWRENALNALDRSFVASAPAAQPLHRHQFGGTVGGPIKRDKTFFFFSYGGLRQITTTPISNGAAVVPSAAQRAGNFSENLPSGPAASSCQSGTSTSFYVCNPKTNKPYAGNIIPASDLDATVQNILKGANGLPSIPLPNGAGNTYAGYIRNQNNTDEFLMKVDHQLTANQRLTGEVFETAGINSQNAGGNLPWSQQNYVWRQWNANISHVYTISPTLINQAWISFARNLGGRVNTPAHQISEYGSKFQVQGTPSLPQIAVSGYFTAGNAIAGPRAGSNYYEVRDTIIWTKGKHSLRFGGNAALDKDIQESLLNNYGIFNFTSAKSRSYNALSDFLLGLPNSMNQDAPSIQRMNSWYAGLFLMDDYRITSNLTFNLGLRWDVQTPPVDTDNKVENFKFGQQSTTISSAPLGLLVPGDKGVSRGIVPVRWNHFSPRVGFAWDVFGNSKIAVRGGAGIFWGSISGNEWGAAGQPFSFRASFTNVKSITDPYANVAGGSPFPYNYTPSAPRFTAPFSAPGTDPNFDWTSAYQANLTVEQQWTSTFATSVGYVGAMGRHLPYTTDVNYPMLVNVGAAAPSTSNVDQRRPYQPNPPLSTGTATNYQGIPITYQGINIFGSNQTSAYHAMQVTANKRMSQHFTVRSFYVWAKNWASLGMQNSTASVVNQTKLWLERGRSDNDYRHMFTTSVVWMLDYYNGNNRYIKTAANGWQVSPIIRFRSGAPFTVTNGTDTNLDGTNNDRPNIVGNPYLEAHRSRNDVINAWFNTAAFVAPTTATEGTTGRNTLDGPGSKSVDVAFFRNFALWEKSTLQFRGEFTNVLNNVNLSNPNATLNSPNYGKITGANSMRQTQLGLRLTF</sequence>
<dbReference type="Gene3D" id="2.60.40.1120">
    <property type="entry name" value="Carboxypeptidase-like, regulatory domain"/>
    <property type="match status" value="1"/>
</dbReference>
<keyword evidence="3" id="KW-1185">Reference proteome</keyword>
<dbReference type="GO" id="GO:0015344">
    <property type="term" value="F:siderophore uptake transmembrane transporter activity"/>
    <property type="evidence" value="ECO:0007669"/>
    <property type="project" value="TreeGrafter"/>
</dbReference>
<keyword evidence="2" id="KW-0675">Receptor</keyword>
<gene>
    <name evidence="2" type="ORF">FTW19_09815</name>
</gene>
<dbReference type="SUPFAM" id="SSF49464">
    <property type="entry name" value="Carboxypeptidase regulatory domain-like"/>
    <property type="match status" value="1"/>
</dbReference>
<dbReference type="Proteomes" id="UP000321820">
    <property type="component" value="Chromosome"/>
</dbReference>
<dbReference type="InterPro" id="IPR057601">
    <property type="entry name" value="Oar-like_b-barrel"/>
</dbReference>
<dbReference type="GO" id="GO:0009279">
    <property type="term" value="C:cell outer membrane"/>
    <property type="evidence" value="ECO:0007669"/>
    <property type="project" value="TreeGrafter"/>
</dbReference>
<dbReference type="InterPro" id="IPR037066">
    <property type="entry name" value="Plug_dom_sf"/>
</dbReference>
<protein>
    <submittedName>
        <fullName evidence="2">TonB-dependent receptor</fullName>
    </submittedName>
</protein>
<evidence type="ECO:0000259" key="1">
    <source>
        <dbReference type="Pfam" id="PF25183"/>
    </source>
</evidence>
<evidence type="ECO:0000313" key="2">
    <source>
        <dbReference type="EMBL" id="QEE31273.1"/>
    </source>
</evidence>
<reference evidence="2 3" key="1">
    <citation type="submission" date="2019-08" db="EMBL/GenBank/DDBJ databases">
        <title>Complete genome sequence of Terriglobus albidus strain ORNL.</title>
        <authorList>
            <person name="Podar M."/>
        </authorList>
    </citation>
    <scope>NUCLEOTIDE SEQUENCE [LARGE SCALE GENOMIC DNA]</scope>
    <source>
        <strain evidence="2 3">ORNL</strain>
    </source>
</reference>
<dbReference type="GO" id="GO:0044718">
    <property type="term" value="P:siderophore transmembrane transport"/>
    <property type="evidence" value="ECO:0007669"/>
    <property type="project" value="TreeGrafter"/>
</dbReference>
<accession>A0A5B9EGC6</accession>
<dbReference type="PANTHER" id="PTHR30069">
    <property type="entry name" value="TONB-DEPENDENT OUTER MEMBRANE RECEPTOR"/>
    <property type="match status" value="1"/>
</dbReference>
<organism evidence="2 3">
    <name type="scientific">Terriglobus albidus</name>
    <dbReference type="NCBI Taxonomy" id="1592106"/>
    <lineage>
        <taxon>Bacteria</taxon>
        <taxon>Pseudomonadati</taxon>
        <taxon>Acidobacteriota</taxon>
        <taxon>Terriglobia</taxon>
        <taxon>Terriglobales</taxon>
        <taxon>Acidobacteriaceae</taxon>
        <taxon>Terriglobus</taxon>
    </lineage>
</organism>
<feature type="domain" description="TonB-dependent transporter Oar-like beta-barrel" evidence="1">
    <location>
        <begin position="225"/>
        <end position="1083"/>
    </location>
</feature>
<name>A0A5B9EGC6_9BACT</name>
<dbReference type="EMBL" id="CP042806">
    <property type="protein sequence ID" value="QEE31273.1"/>
    <property type="molecule type" value="Genomic_DNA"/>
</dbReference>
<dbReference type="Pfam" id="PF25183">
    <property type="entry name" value="OMP_b-brl_4"/>
    <property type="match status" value="1"/>
</dbReference>
<dbReference type="AlphaFoldDB" id="A0A5B9EGC6"/>
<proteinExistence type="predicted"/>
<dbReference type="OrthoDB" id="97893at2"/>
<evidence type="ECO:0000313" key="3">
    <source>
        <dbReference type="Proteomes" id="UP000321820"/>
    </source>
</evidence>
<dbReference type="KEGG" id="talb:FTW19_09815"/>
<dbReference type="PANTHER" id="PTHR30069:SF46">
    <property type="entry name" value="OAR PROTEIN"/>
    <property type="match status" value="1"/>
</dbReference>
<dbReference type="SUPFAM" id="SSF56935">
    <property type="entry name" value="Porins"/>
    <property type="match status" value="1"/>
</dbReference>
<dbReference type="Pfam" id="PF13620">
    <property type="entry name" value="CarboxypepD_reg"/>
    <property type="match status" value="1"/>
</dbReference>